<dbReference type="Pfam" id="PF13585">
    <property type="entry name" value="CHU_C"/>
    <property type="match status" value="1"/>
</dbReference>
<gene>
    <name evidence="1" type="ORF">ACFSYS_15115</name>
</gene>
<proteinExistence type="predicted"/>
<organism evidence="1 2">
    <name type="scientific">Christiangramia antarctica</name>
    <dbReference type="NCBI Taxonomy" id="2058158"/>
    <lineage>
        <taxon>Bacteria</taxon>
        <taxon>Pseudomonadati</taxon>
        <taxon>Bacteroidota</taxon>
        <taxon>Flavobacteriia</taxon>
        <taxon>Flavobacteriales</taxon>
        <taxon>Flavobacteriaceae</taxon>
        <taxon>Christiangramia</taxon>
    </lineage>
</organism>
<dbReference type="Proteomes" id="UP001597438">
    <property type="component" value="Unassembled WGS sequence"/>
</dbReference>
<evidence type="ECO:0000313" key="1">
    <source>
        <dbReference type="EMBL" id="MFD2834621.1"/>
    </source>
</evidence>
<sequence length="630" mass="69542">MHNISYFAPDWIWGMRIKEFSILFIVYCFFTINGVQAQGALCDQIEPFCAGNERLTFPNSNPGNSTQSTGEFGPDYGCLEETPYPSWFFLKVEDPGNLEFRISQYANSNGTGAPLDVDFVVWGPFKRDDPLCTNSALSGGNIVDCSYLPDAVEIMRIPNAEANSVYVVMITNFERIRGFISLQQSNTGGNQGSTDCSILGGSLGGNVPVCGETEYTLDGTTDEADLYQWYIFNENTGNFDIIPGADNPVFTVTESGVYRLEVIDTFEEVSATEDVTVTFYDNPQVGEANDLFICAESTETIDLTSTASELISANANPSNYTVIYYDNNEDAENDNNEIENPGVYPFESGKEIFARVLQLESECLSPVTSFRLSSFVFPEISIDESTLVCVDINGNLQSPFQIGTNIGNDYSFEWTAGTEIISTEPILNITELPSVLNFNLSITHIPSGCQTSLATQVIQVSPPESVSVEVSGSDFGNGYTVKVLPGGGLGLEFPGYEYQLDDGSWTGNDSFRDVPPGVHTVSVRDAQNCGQVTSEPFFLIGYKRFFSPNGDGYNDTWNIISDNSFQIEKLYVFDRYGKLLKQLDPSSNKGWDGTFNGVPLPADDYWFKIQVREKSTNTSKEYSTNFSLIR</sequence>
<comment type="caution">
    <text evidence="1">The sequence shown here is derived from an EMBL/GenBank/DDBJ whole genome shotgun (WGS) entry which is preliminary data.</text>
</comment>
<dbReference type="RefSeq" id="WP_251740557.1">
    <property type="nucleotide sequence ID" value="NZ_JBHUOJ010000033.1"/>
</dbReference>
<reference evidence="2" key="1">
    <citation type="journal article" date="2019" name="Int. J. Syst. Evol. Microbiol.">
        <title>The Global Catalogue of Microorganisms (GCM) 10K type strain sequencing project: providing services to taxonomists for standard genome sequencing and annotation.</title>
        <authorList>
            <consortium name="The Broad Institute Genomics Platform"/>
            <consortium name="The Broad Institute Genome Sequencing Center for Infectious Disease"/>
            <person name="Wu L."/>
            <person name="Ma J."/>
        </authorList>
    </citation>
    <scope>NUCLEOTIDE SEQUENCE [LARGE SCALE GENOMIC DNA]</scope>
    <source>
        <strain evidence="2">KCTC 52925</strain>
    </source>
</reference>
<dbReference type="InterPro" id="IPR026341">
    <property type="entry name" value="T9SS_type_B"/>
</dbReference>
<dbReference type="EMBL" id="JBHUOJ010000033">
    <property type="protein sequence ID" value="MFD2834621.1"/>
    <property type="molecule type" value="Genomic_DNA"/>
</dbReference>
<accession>A0ABW5X6D1</accession>
<keyword evidence="2" id="KW-1185">Reference proteome</keyword>
<name>A0ABW5X6D1_9FLAO</name>
<protein>
    <submittedName>
        <fullName evidence="1">T9SS type B sorting domain-containing protein</fullName>
    </submittedName>
</protein>
<evidence type="ECO:0000313" key="2">
    <source>
        <dbReference type="Proteomes" id="UP001597438"/>
    </source>
</evidence>
<dbReference type="NCBIfam" id="TIGR04131">
    <property type="entry name" value="Bac_Flav_CTERM"/>
    <property type="match status" value="1"/>
</dbReference>